<feature type="transmembrane region" description="Helical" evidence="1">
    <location>
        <begin position="222"/>
        <end position="244"/>
    </location>
</feature>
<keyword evidence="1" id="KW-1133">Transmembrane helix</keyword>
<feature type="transmembrane region" description="Helical" evidence="1">
    <location>
        <begin position="195"/>
        <end position="210"/>
    </location>
</feature>
<reference evidence="2" key="1">
    <citation type="journal article" date="2020" name="Nature">
        <title>Giant virus diversity and host interactions through global metagenomics.</title>
        <authorList>
            <person name="Schulz F."/>
            <person name="Roux S."/>
            <person name="Paez-Espino D."/>
            <person name="Jungbluth S."/>
            <person name="Walsh D.A."/>
            <person name="Denef V.J."/>
            <person name="McMahon K.D."/>
            <person name="Konstantinidis K.T."/>
            <person name="Eloe-Fadrosh E.A."/>
            <person name="Kyrpides N.C."/>
            <person name="Woyke T."/>
        </authorList>
    </citation>
    <scope>NUCLEOTIDE SEQUENCE</scope>
    <source>
        <strain evidence="2">GVMAG-M-3300009180-45</strain>
    </source>
</reference>
<evidence type="ECO:0000256" key="1">
    <source>
        <dbReference type="SAM" id="Phobius"/>
    </source>
</evidence>
<feature type="transmembrane region" description="Helical" evidence="1">
    <location>
        <begin position="25"/>
        <end position="47"/>
    </location>
</feature>
<feature type="transmembrane region" description="Helical" evidence="1">
    <location>
        <begin position="68"/>
        <end position="87"/>
    </location>
</feature>
<feature type="transmembrane region" description="Helical" evidence="1">
    <location>
        <begin position="166"/>
        <end position="183"/>
    </location>
</feature>
<sequence length="313" mass="33030">MSTKPPATLNPGSTAPLPAPKEVPWWGALILAIISAGIGVLGTAYAMRPNPAGVTTPPGIGSLFTDSITFLPHILILFGILADIFTLQGSYSIPSLVGICSIPLNGLLKYFWDGIATVLAGAYEIITTKPAPEQLQAGAGRFMRGGAVEGWDGCEIKGFEFLSSEYAPQGLVVTATIFWYYLLDLLMNRDPLDSTVTWIAFILFFGLQAMQLRSCANLKDSFLIKTSIALFEGFFIAGVGYGIVQATIPSRLPSALLPQGPNLSSLTKNKDGVLVDSAGHEYIVGPDGRPLAKTFLESAAEAAGPAAQTTCSA</sequence>
<organism evidence="2">
    <name type="scientific">viral metagenome</name>
    <dbReference type="NCBI Taxonomy" id="1070528"/>
    <lineage>
        <taxon>unclassified sequences</taxon>
        <taxon>metagenomes</taxon>
        <taxon>organismal metagenomes</taxon>
    </lineage>
</organism>
<dbReference type="EMBL" id="MN739023">
    <property type="protein sequence ID" value="QHT35587.1"/>
    <property type="molecule type" value="Genomic_DNA"/>
</dbReference>
<proteinExistence type="predicted"/>
<keyword evidence="1" id="KW-0812">Transmembrane</keyword>
<keyword evidence="1" id="KW-0472">Membrane</keyword>
<dbReference type="AlphaFoldDB" id="A0A6C0F1Z0"/>
<accession>A0A6C0F1Z0</accession>
<evidence type="ECO:0000313" key="2">
    <source>
        <dbReference type="EMBL" id="QHT35587.1"/>
    </source>
</evidence>
<protein>
    <submittedName>
        <fullName evidence="2">Uncharacterized protein</fullName>
    </submittedName>
</protein>
<name>A0A6C0F1Z0_9ZZZZ</name>